<comment type="caution">
    <text evidence="2">The sequence shown here is derived from an EMBL/GenBank/DDBJ whole genome shotgun (WGS) entry which is preliminary data.</text>
</comment>
<keyword evidence="3" id="KW-1185">Reference proteome</keyword>
<proteinExistence type="predicted"/>
<evidence type="ECO:0000313" key="3">
    <source>
        <dbReference type="Proteomes" id="UP001159364"/>
    </source>
</evidence>
<sequence length="94" mass="10605">MGCWGKFVELVEILKESNPSKRDTVVLLLQDMLVVTRDMMVNENRELIDLGHSGKDSERQLFVGTATRPAIMFPPPATVKLYVVGLIQRVTFTI</sequence>
<evidence type="ECO:0000313" key="2">
    <source>
        <dbReference type="EMBL" id="KAJ8769220.1"/>
    </source>
</evidence>
<dbReference type="InterPro" id="IPR058851">
    <property type="entry name" value="CALS1_helical"/>
</dbReference>
<accession>A0AAV8TSJ3</accession>
<dbReference type="AlphaFoldDB" id="A0AAV8TSJ3"/>
<evidence type="ECO:0000259" key="1">
    <source>
        <dbReference type="Pfam" id="PF25968"/>
    </source>
</evidence>
<gene>
    <name evidence="2" type="ORF">K2173_000995</name>
</gene>
<dbReference type="Pfam" id="PF25968">
    <property type="entry name" value="CALS1"/>
    <property type="match status" value="1"/>
</dbReference>
<name>A0AAV8TSJ3_9ROSI</name>
<reference evidence="2 3" key="1">
    <citation type="submission" date="2021-09" db="EMBL/GenBank/DDBJ databases">
        <title>Genomic insights and catalytic innovation underlie evolution of tropane alkaloids biosynthesis.</title>
        <authorList>
            <person name="Wang Y.-J."/>
            <person name="Tian T."/>
            <person name="Huang J.-P."/>
            <person name="Huang S.-X."/>
        </authorList>
    </citation>
    <scope>NUCLEOTIDE SEQUENCE [LARGE SCALE GENOMIC DNA]</scope>
    <source>
        <strain evidence="2">KIB-2018</strain>
        <tissue evidence="2">Leaf</tissue>
    </source>
</reference>
<feature type="domain" description="Callose synthase helical" evidence="1">
    <location>
        <begin position="6"/>
        <end position="66"/>
    </location>
</feature>
<protein>
    <recommendedName>
        <fullName evidence="1">Callose synthase helical domain-containing protein</fullName>
    </recommendedName>
</protein>
<dbReference type="EMBL" id="JAIWQS010000003">
    <property type="protein sequence ID" value="KAJ8769220.1"/>
    <property type="molecule type" value="Genomic_DNA"/>
</dbReference>
<dbReference type="Proteomes" id="UP001159364">
    <property type="component" value="Linkage Group LG03"/>
</dbReference>
<organism evidence="2 3">
    <name type="scientific">Erythroxylum novogranatense</name>
    <dbReference type="NCBI Taxonomy" id="1862640"/>
    <lineage>
        <taxon>Eukaryota</taxon>
        <taxon>Viridiplantae</taxon>
        <taxon>Streptophyta</taxon>
        <taxon>Embryophyta</taxon>
        <taxon>Tracheophyta</taxon>
        <taxon>Spermatophyta</taxon>
        <taxon>Magnoliopsida</taxon>
        <taxon>eudicotyledons</taxon>
        <taxon>Gunneridae</taxon>
        <taxon>Pentapetalae</taxon>
        <taxon>rosids</taxon>
        <taxon>fabids</taxon>
        <taxon>Malpighiales</taxon>
        <taxon>Erythroxylaceae</taxon>
        <taxon>Erythroxylum</taxon>
    </lineage>
</organism>